<dbReference type="Proteomes" id="UP001500218">
    <property type="component" value="Unassembled WGS sequence"/>
</dbReference>
<dbReference type="EMBL" id="BAAALT010000004">
    <property type="protein sequence ID" value="GAA1784896.1"/>
    <property type="molecule type" value="Genomic_DNA"/>
</dbReference>
<dbReference type="RefSeq" id="WP_344125499.1">
    <property type="nucleotide sequence ID" value="NZ_BAAALT010000004.1"/>
</dbReference>
<proteinExistence type="predicted"/>
<organism evidence="1 2">
    <name type="scientific">Luedemannella flava</name>
    <dbReference type="NCBI Taxonomy" id="349316"/>
    <lineage>
        <taxon>Bacteria</taxon>
        <taxon>Bacillati</taxon>
        <taxon>Actinomycetota</taxon>
        <taxon>Actinomycetes</taxon>
        <taxon>Micromonosporales</taxon>
        <taxon>Micromonosporaceae</taxon>
        <taxon>Luedemannella</taxon>
    </lineage>
</organism>
<name>A0ABP4XJ43_9ACTN</name>
<gene>
    <name evidence="1" type="ORF">GCM10009682_03800</name>
</gene>
<protein>
    <submittedName>
        <fullName evidence="1">Uncharacterized protein</fullName>
    </submittedName>
</protein>
<keyword evidence="2" id="KW-1185">Reference proteome</keyword>
<sequence length="184" mass="19802">MNQLPRLVYAFGLLPILFPVLTSADEVSLKAEVTSVSMTGQRVAGHYFAGGHVIRTFAGTYVGEFTPEDCLSAAGQILGMFETSNESVRLGPGHSVLVPLTTDRRMLVVGVNDVTGGWFHVCINIASTQTDVYYYDLGNGPFPAGGHVVRRADFWGESYGVQFADNDHGAVAFDFLRPGAGPTR</sequence>
<evidence type="ECO:0000313" key="2">
    <source>
        <dbReference type="Proteomes" id="UP001500218"/>
    </source>
</evidence>
<reference evidence="2" key="1">
    <citation type="journal article" date="2019" name="Int. J. Syst. Evol. Microbiol.">
        <title>The Global Catalogue of Microorganisms (GCM) 10K type strain sequencing project: providing services to taxonomists for standard genome sequencing and annotation.</title>
        <authorList>
            <consortium name="The Broad Institute Genomics Platform"/>
            <consortium name="The Broad Institute Genome Sequencing Center for Infectious Disease"/>
            <person name="Wu L."/>
            <person name="Ma J."/>
        </authorList>
    </citation>
    <scope>NUCLEOTIDE SEQUENCE [LARGE SCALE GENOMIC DNA]</scope>
    <source>
        <strain evidence="2">JCM 13250</strain>
    </source>
</reference>
<evidence type="ECO:0000313" key="1">
    <source>
        <dbReference type="EMBL" id="GAA1784896.1"/>
    </source>
</evidence>
<accession>A0ABP4XJ43</accession>
<comment type="caution">
    <text evidence="1">The sequence shown here is derived from an EMBL/GenBank/DDBJ whole genome shotgun (WGS) entry which is preliminary data.</text>
</comment>